<gene>
    <name evidence="1" type="ORF">CFN58_04880</name>
</gene>
<dbReference type="Proteomes" id="UP000217163">
    <property type="component" value="Unassembled WGS sequence"/>
</dbReference>
<evidence type="ECO:0000313" key="2">
    <source>
        <dbReference type="Proteomes" id="UP000217163"/>
    </source>
</evidence>
<name>A0A261WMI4_9PSED</name>
<protein>
    <submittedName>
        <fullName evidence="1">Uncharacterized protein</fullName>
    </submittedName>
</protein>
<evidence type="ECO:0000313" key="1">
    <source>
        <dbReference type="EMBL" id="OZI87287.1"/>
    </source>
</evidence>
<proteinExistence type="predicted"/>
<reference evidence="2" key="1">
    <citation type="journal article" date="2016" name="Sci. Rep.">
        <title>Genome analysis of the kiwifruit canker pathogen Pseudomonas syringae pv. actinidiae biovar 5.</title>
        <authorList>
            <person name="Fujikawa T."/>
            <person name="Sawada H."/>
        </authorList>
    </citation>
    <scope>NUCLEOTIDE SEQUENCE [LARGE SCALE GENOMIC DNA]</scope>
    <source>
        <strain evidence="2">MAFF 212061</strain>
    </source>
</reference>
<accession>A0A261WMI4</accession>
<sequence length="138" mass="16284">MNANAFKSEVLVSSSHPVLGRVYWSFVWNGDCNYPDYYGITDSREFAMRLPQGWRDHDYLHWAHRSHVYKVFDPDSFGSDYVLEWGEAAPDNDDQPVQYQRLMGTLANLQSRSGQSIEEFRCWMFHADWQDIPYLHLV</sequence>
<dbReference type="AlphaFoldDB" id="A0A261WMI4"/>
<organism evidence="1 2">
    <name type="scientific">Pseudomonas avellanae</name>
    <dbReference type="NCBI Taxonomy" id="46257"/>
    <lineage>
        <taxon>Bacteria</taxon>
        <taxon>Pseudomonadati</taxon>
        <taxon>Pseudomonadota</taxon>
        <taxon>Gammaproteobacteria</taxon>
        <taxon>Pseudomonadales</taxon>
        <taxon>Pseudomonadaceae</taxon>
        <taxon>Pseudomonas</taxon>
    </lineage>
</organism>
<comment type="caution">
    <text evidence="1">The sequence shown here is derived from an EMBL/GenBank/DDBJ whole genome shotgun (WGS) entry which is preliminary data.</text>
</comment>
<dbReference type="EMBL" id="NKQU01000067">
    <property type="protein sequence ID" value="OZI87287.1"/>
    <property type="molecule type" value="Genomic_DNA"/>
</dbReference>